<dbReference type="RefSeq" id="XP_012893862.1">
    <property type="nucleotide sequence ID" value="XM_013038408.1"/>
</dbReference>
<evidence type="ECO:0000313" key="3">
    <source>
        <dbReference type="Proteomes" id="UP000008312"/>
    </source>
</evidence>
<evidence type="ECO:0000256" key="1">
    <source>
        <dbReference type="SAM" id="MobiDB-lite"/>
    </source>
</evidence>
<dbReference type="AlphaFoldDB" id="D8LVH5"/>
<reference evidence="2" key="1">
    <citation type="submission" date="2010-02" db="EMBL/GenBank/DDBJ databases">
        <title>Sequencing and annotation of the Blastocystis hominis genome.</title>
        <authorList>
            <person name="Wincker P."/>
        </authorList>
    </citation>
    <scope>NUCLEOTIDE SEQUENCE</scope>
    <source>
        <strain evidence="2">Singapore isolate B</strain>
    </source>
</reference>
<feature type="compositionally biased region" description="Pro residues" evidence="1">
    <location>
        <begin position="111"/>
        <end position="121"/>
    </location>
</feature>
<sequence>MQSLAGKQQIQEQRQAWKQQERERRKQNMMKVLEEYCAPLTDEEVLDFLRGKQKQILVQRWRELWGFDYSREMTTILNEVIELCMEKYDLWYSVFSNKQSTSPTELSYRPPASPPISDPEA</sequence>
<dbReference type="Proteomes" id="UP000008312">
    <property type="component" value="Unassembled WGS sequence"/>
</dbReference>
<dbReference type="InParanoid" id="D8LVH5"/>
<evidence type="ECO:0000313" key="2">
    <source>
        <dbReference type="EMBL" id="CBK19814.2"/>
    </source>
</evidence>
<proteinExistence type="predicted"/>
<gene>
    <name evidence="2" type="ORF">GSBLH_T00000228001</name>
</gene>
<protein>
    <submittedName>
        <fullName evidence="2">Uncharacterized protein</fullName>
    </submittedName>
</protein>
<dbReference type="EMBL" id="FN668638">
    <property type="protein sequence ID" value="CBK19814.2"/>
    <property type="molecule type" value="Genomic_DNA"/>
</dbReference>
<dbReference type="GeneID" id="24917545"/>
<feature type="region of interest" description="Disordered" evidence="1">
    <location>
        <begin position="1"/>
        <end position="22"/>
    </location>
</feature>
<organism evidence="2">
    <name type="scientific">Blastocystis hominis</name>
    <dbReference type="NCBI Taxonomy" id="12968"/>
    <lineage>
        <taxon>Eukaryota</taxon>
        <taxon>Sar</taxon>
        <taxon>Stramenopiles</taxon>
        <taxon>Bigyra</taxon>
        <taxon>Opalozoa</taxon>
        <taxon>Opalinata</taxon>
        <taxon>Blastocystidae</taxon>
        <taxon>Blastocystis</taxon>
    </lineage>
</organism>
<accession>D8LVH5</accession>
<feature type="compositionally biased region" description="Polar residues" evidence="1">
    <location>
        <begin position="1"/>
        <end position="18"/>
    </location>
</feature>
<feature type="region of interest" description="Disordered" evidence="1">
    <location>
        <begin position="99"/>
        <end position="121"/>
    </location>
</feature>
<keyword evidence="3" id="KW-1185">Reference proteome</keyword>
<name>D8LVH5_BLAHO</name>